<dbReference type="CDD" id="cd05941">
    <property type="entry name" value="MCS"/>
    <property type="match status" value="1"/>
</dbReference>
<dbReference type="PANTHER" id="PTHR43201">
    <property type="entry name" value="ACYL-COA SYNTHETASE"/>
    <property type="match status" value="1"/>
</dbReference>
<dbReference type="Pfam" id="PF13193">
    <property type="entry name" value="AMP-binding_C"/>
    <property type="match status" value="1"/>
</dbReference>
<dbReference type="InterPro" id="IPR045851">
    <property type="entry name" value="AMP-bd_C_sf"/>
</dbReference>
<dbReference type="RefSeq" id="XP_013263792.1">
    <property type="nucleotide sequence ID" value="XM_013408338.1"/>
</dbReference>
<reference evidence="3 4" key="1">
    <citation type="submission" date="2013-03" db="EMBL/GenBank/DDBJ databases">
        <title>The Genome Sequence of Exophiala aquamarina CBS 119918.</title>
        <authorList>
            <consortium name="The Broad Institute Genomics Platform"/>
            <person name="Cuomo C."/>
            <person name="de Hoog S."/>
            <person name="Gorbushina A."/>
            <person name="Walker B."/>
            <person name="Young S.K."/>
            <person name="Zeng Q."/>
            <person name="Gargeya S."/>
            <person name="Fitzgerald M."/>
            <person name="Haas B."/>
            <person name="Abouelleil A."/>
            <person name="Allen A.W."/>
            <person name="Alvarado L."/>
            <person name="Arachchi H.M."/>
            <person name="Berlin A.M."/>
            <person name="Chapman S.B."/>
            <person name="Gainer-Dewar J."/>
            <person name="Goldberg J."/>
            <person name="Griggs A."/>
            <person name="Gujja S."/>
            <person name="Hansen M."/>
            <person name="Howarth C."/>
            <person name="Imamovic A."/>
            <person name="Ireland A."/>
            <person name="Larimer J."/>
            <person name="McCowan C."/>
            <person name="Murphy C."/>
            <person name="Pearson M."/>
            <person name="Poon T.W."/>
            <person name="Priest M."/>
            <person name="Roberts A."/>
            <person name="Saif S."/>
            <person name="Shea T."/>
            <person name="Sisk P."/>
            <person name="Sykes S."/>
            <person name="Wortman J."/>
            <person name="Nusbaum C."/>
            <person name="Birren B."/>
        </authorList>
    </citation>
    <scope>NUCLEOTIDE SEQUENCE [LARGE SCALE GENOMIC DNA]</scope>
    <source>
        <strain evidence="3 4">CBS 119918</strain>
    </source>
</reference>
<dbReference type="HOGENOM" id="CLU_000022_59_11_1"/>
<dbReference type="VEuPathDB" id="FungiDB:A1O9_02767"/>
<dbReference type="GO" id="GO:0006631">
    <property type="term" value="P:fatty acid metabolic process"/>
    <property type="evidence" value="ECO:0007669"/>
    <property type="project" value="TreeGrafter"/>
</dbReference>
<organism evidence="3 4">
    <name type="scientific">Exophiala aquamarina CBS 119918</name>
    <dbReference type="NCBI Taxonomy" id="1182545"/>
    <lineage>
        <taxon>Eukaryota</taxon>
        <taxon>Fungi</taxon>
        <taxon>Dikarya</taxon>
        <taxon>Ascomycota</taxon>
        <taxon>Pezizomycotina</taxon>
        <taxon>Eurotiomycetes</taxon>
        <taxon>Chaetothyriomycetidae</taxon>
        <taxon>Chaetothyriales</taxon>
        <taxon>Herpotrichiellaceae</taxon>
        <taxon>Exophiala</taxon>
    </lineage>
</organism>
<dbReference type="GO" id="GO:0031956">
    <property type="term" value="F:medium-chain fatty acid-CoA ligase activity"/>
    <property type="evidence" value="ECO:0007669"/>
    <property type="project" value="TreeGrafter"/>
</dbReference>
<dbReference type="Gene3D" id="3.30.300.30">
    <property type="match status" value="1"/>
</dbReference>
<sequence>MTLHIPRSPGTLGWSPALDRQTYVATTSNTTGLDLSLRRDYSLPSLPLFMQARSHAIAAPLKPAIIDKTKNESFTYSNLLSDVAIFKTKIQQILDNHRRSKVNLRLEEPRIAFLVPAGYDYVVAQWAIWAIGAICVPLCTTHPLSELLYTISDSDPSLIILHPSFQGLEAGLRSKTEDIPLLRFDPLSKFAKLDISPAVPPFTSCPALSQRALIIYTSGTTSRPKGCVTTHETLIFQARSLVQAWKYHRSDHLIHMLPLHHIHGVINGLTATLLSGGTIEMYTKFDPKIVWDRWSEVGSSTMFMAVPTVYSRLIDYFDAKIRGSQSEAAARKGARALRLTVSGSAALPVSTKQKFWEITGHELLERYGMTEVGMALSCGLDPAQRISGSVGWPLPGVRVRLVKPETQEIIKSFGKDESGLIEIHGPNLFAEYFRQPEATADSFTSDGWFKTGDVAKRDAHGAYFILGRESVDLIKSGGYKISALEVERKILGNAQLGPIISEVVVVGVEDPDWGQRVAAVVKMKHSVSQKKPQNLATMRKHLKEDMAPYKIPSILKIVEAIERNAMGKVNKKRIVKRYFGPKL</sequence>
<keyword evidence="4" id="KW-1185">Reference proteome</keyword>
<dbReference type="GeneID" id="25277708"/>
<evidence type="ECO:0000313" key="4">
    <source>
        <dbReference type="Proteomes" id="UP000027920"/>
    </source>
</evidence>
<dbReference type="PANTHER" id="PTHR43201:SF15">
    <property type="entry name" value="AMP BINDING ENZYME, PUTATIVE (AFU_ORTHOLOGUE AFUA_6G11340)-RELATED"/>
    <property type="match status" value="1"/>
</dbReference>
<dbReference type="EMBL" id="AMGV01000002">
    <property type="protein sequence ID" value="KEF61202.1"/>
    <property type="molecule type" value="Genomic_DNA"/>
</dbReference>
<feature type="domain" description="AMP-dependent synthetase/ligase" evidence="1">
    <location>
        <begin position="108"/>
        <end position="433"/>
    </location>
</feature>
<dbReference type="OrthoDB" id="2962993at2759"/>
<dbReference type="Pfam" id="PF00501">
    <property type="entry name" value="AMP-binding"/>
    <property type="match status" value="1"/>
</dbReference>
<name>A0A072PN75_9EURO</name>
<dbReference type="Proteomes" id="UP000027920">
    <property type="component" value="Unassembled WGS sequence"/>
</dbReference>
<dbReference type="InterPro" id="IPR042099">
    <property type="entry name" value="ANL_N_sf"/>
</dbReference>
<gene>
    <name evidence="3" type="ORF">A1O9_02767</name>
</gene>
<comment type="caution">
    <text evidence="3">The sequence shown here is derived from an EMBL/GenBank/DDBJ whole genome shotgun (WGS) entry which is preliminary data.</text>
</comment>
<evidence type="ECO:0000259" key="2">
    <source>
        <dbReference type="Pfam" id="PF13193"/>
    </source>
</evidence>
<dbReference type="SUPFAM" id="SSF56801">
    <property type="entry name" value="Acetyl-CoA synthetase-like"/>
    <property type="match status" value="1"/>
</dbReference>
<dbReference type="InterPro" id="IPR000873">
    <property type="entry name" value="AMP-dep_synth/lig_dom"/>
</dbReference>
<protein>
    <submittedName>
        <fullName evidence="3">Uncharacterized protein</fullName>
    </submittedName>
</protein>
<dbReference type="AlphaFoldDB" id="A0A072PN75"/>
<dbReference type="PROSITE" id="PS00455">
    <property type="entry name" value="AMP_BINDING"/>
    <property type="match status" value="1"/>
</dbReference>
<evidence type="ECO:0000259" key="1">
    <source>
        <dbReference type="Pfam" id="PF00501"/>
    </source>
</evidence>
<evidence type="ECO:0000313" key="3">
    <source>
        <dbReference type="EMBL" id="KEF61202.1"/>
    </source>
</evidence>
<accession>A0A072PN75</accession>
<feature type="domain" description="AMP-binding enzyme C-terminal" evidence="2">
    <location>
        <begin position="498"/>
        <end position="568"/>
    </location>
</feature>
<dbReference type="InterPro" id="IPR025110">
    <property type="entry name" value="AMP-bd_C"/>
</dbReference>
<dbReference type="STRING" id="1182545.A0A072PN75"/>
<dbReference type="InterPro" id="IPR020845">
    <property type="entry name" value="AMP-binding_CS"/>
</dbReference>
<proteinExistence type="predicted"/>
<dbReference type="Gene3D" id="3.40.50.12780">
    <property type="entry name" value="N-terminal domain of ligase-like"/>
    <property type="match status" value="1"/>
</dbReference>